<keyword evidence="3" id="KW-1185">Reference proteome</keyword>
<keyword evidence="1" id="KW-0472">Membrane</keyword>
<comment type="caution">
    <text evidence="2">The sequence shown here is derived from an EMBL/GenBank/DDBJ whole genome shotgun (WGS) entry which is preliminary data.</text>
</comment>
<protein>
    <submittedName>
        <fullName evidence="2">Uncharacterized protein</fullName>
    </submittedName>
</protein>
<reference evidence="2 3" key="1">
    <citation type="submission" date="2015-03" db="EMBL/GenBank/DDBJ databases">
        <title>Draft genome sequence of Luteibacter yeojuensis strain SU11.</title>
        <authorList>
            <person name="Sulaiman J."/>
            <person name="Priya K."/>
            <person name="Chan K.-G."/>
        </authorList>
    </citation>
    <scope>NUCLEOTIDE SEQUENCE [LARGE SCALE GENOMIC DNA]</scope>
    <source>
        <strain evidence="2 3">SU11</strain>
    </source>
</reference>
<accession>A0A0F3KNE0</accession>
<dbReference type="EMBL" id="JZRB01000025">
    <property type="protein sequence ID" value="KJV32502.1"/>
    <property type="molecule type" value="Genomic_DNA"/>
</dbReference>
<keyword evidence="1" id="KW-0812">Transmembrane</keyword>
<keyword evidence="1" id="KW-1133">Transmembrane helix</keyword>
<feature type="transmembrane region" description="Helical" evidence="1">
    <location>
        <begin position="37"/>
        <end position="57"/>
    </location>
</feature>
<dbReference type="Proteomes" id="UP000033651">
    <property type="component" value="Unassembled WGS sequence"/>
</dbReference>
<sequence>MAILVMSAIHFSLFCVALAYQIACEDHAWCASSLRSLALNVLSFPLGLVLVLVQAVGADESRIWPGGAWLFDLLLPLNSVLAAMFIWYLIKAARAWKRFGEP</sequence>
<name>A0A0F3KNE0_9GAMM</name>
<feature type="transmembrane region" description="Helical" evidence="1">
    <location>
        <begin position="69"/>
        <end position="90"/>
    </location>
</feature>
<dbReference type="PATRIC" id="fig|345309.4.peg.1794"/>
<evidence type="ECO:0000256" key="1">
    <source>
        <dbReference type="SAM" id="Phobius"/>
    </source>
</evidence>
<evidence type="ECO:0000313" key="3">
    <source>
        <dbReference type="Proteomes" id="UP000033651"/>
    </source>
</evidence>
<dbReference type="AlphaFoldDB" id="A0A0F3KNE0"/>
<organism evidence="2 3">
    <name type="scientific">Luteibacter yeojuensis</name>
    <dbReference type="NCBI Taxonomy" id="345309"/>
    <lineage>
        <taxon>Bacteria</taxon>
        <taxon>Pseudomonadati</taxon>
        <taxon>Pseudomonadota</taxon>
        <taxon>Gammaproteobacteria</taxon>
        <taxon>Lysobacterales</taxon>
        <taxon>Rhodanobacteraceae</taxon>
        <taxon>Luteibacter</taxon>
    </lineage>
</organism>
<gene>
    <name evidence="2" type="ORF">VI08_12250</name>
</gene>
<proteinExistence type="predicted"/>
<evidence type="ECO:0000313" key="2">
    <source>
        <dbReference type="EMBL" id="KJV32502.1"/>
    </source>
</evidence>